<evidence type="ECO:0000313" key="2">
    <source>
        <dbReference type="Proteomes" id="UP000694005"/>
    </source>
</evidence>
<name>A0A8D9HF67_BRACM</name>
<dbReference type="Proteomes" id="UP000694005">
    <property type="component" value="Chromosome A08"/>
</dbReference>
<accession>A0A8D9HF67</accession>
<evidence type="ECO:0000313" key="1">
    <source>
        <dbReference type="EMBL" id="CAG7897309.1"/>
    </source>
</evidence>
<gene>
    <name evidence="1" type="ORF">BRAPAZ1V2_A08P09750.2</name>
</gene>
<protein>
    <submittedName>
        <fullName evidence="1">Uncharacterized protein</fullName>
    </submittedName>
</protein>
<dbReference type="EMBL" id="LS974624">
    <property type="protein sequence ID" value="CAG7897309.1"/>
    <property type="molecule type" value="Genomic_DNA"/>
</dbReference>
<dbReference type="AlphaFoldDB" id="A0A8D9HF67"/>
<organism evidence="1 2">
    <name type="scientific">Brassica campestris</name>
    <name type="common">Field mustard</name>
    <dbReference type="NCBI Taxonomy" id="3711"/>
    <lineage>
        <taxon>Eukaryota</taxon>
        <taxon>Viridiplantae</taxon>
        <taxon>Streptophyta</taxon>
        <taxon>Embryophyta</taxon>
        <taxon>Tracheophyta</taxon>
        <taxon>Spermatophyta</taxon>
        <taxon>Magnoliopsida</taxon>
        <taxon>eudicotyledons</taxon>
        <taxon>Gunneridae</taxon>
        <taxon>Pentapetalae</taxon>
        <taxon>rosids</taxon>
        <taxon>malvids</taxon>
        <taxon>Brassicales</taxon>
        <taxon>Brassicaceae</taxon>
        <taxon>Brassiceae</taxon>
        <taxon>Brassica</taxon>
    </lineage>
</organism>
<sequence>MSRTIGVETLAAYKKPMEGISVNRVASSHYVRDDDVQITGSSAGN</sequence>
<proteinExistence type="predicted"/>
<reference evidence="1 2" key="1">
    <citation type="submission" date="2021-07" db="EMBL/GenBank/DDBJ databases">
        <authorList>
            <consortium name="Genoscope - CEA"/>
            <person name="William W."/>
        </authorList>
    </citation>
    <scope>NUCLEOTIDE SEQUENCE [LARGE SCALE GENOMIC DNA]</scope>
</reference>
<dbReference type="Gramene" id="A08p09750.2_BraZ1">
    <property type="protein sequence ID" value="A08p09750.2_BraZ1.CDS"/>
    <property type="gene ID" value="A08g09750.2_BraZ1"/>
</dbReference>